<evidence type="ECO:0000259" key="3">
    <source>
        <dbReference type="Pfam" id="PF05368"/>
    </source>
</evidence>
<evidence type="ECO:0000256" key="1">
    <source>
        <dbReference type="ARBA" id="ARBA00022857"/>
    </source>
</evidence>
<dbReference type="Pfam" id="PF05368">
    <property type="entry name" value="NmrA"/>
    <property type="match status" value="1"/>
</dbReference>
<dbReference type="HOGENOM" id="CLU_044876_3_2_1"/>
<reference evidence="4 5" key="1">
    <citation type="submission" date="2013-03" db="EMBL/GenBank/DDBJ databases">
        <title>The Genome Sequence of Phialophora europaea CBS 101466.</title>
        <authorList>
            <consortium name="The Broad Institute Genomics Platform"/>
            <person name="Cuomo C."/>
            <person name="de Hoog S."/>
            <person name="Gorbushina A."/>
            <person name="Walker B."/>
            <person name="Young S.K."/>
            <person name="Zeng Q."/>
            <person name="Gargeya S."/>
            <person name="Fitzgerald M."/>
            <person name="Haas B."/>
            <person name="Abouelleil A."/>
            <person name="Allen A.W."/>
            <person name="Alvarado L."/>
            <person name="Arachchi H.M."/>
            <person name="Berlin A.M."/>
            <person name="Chapman S.B."/>
            <person name="Gainer-Dewar J."/>
            <person name="Goldberg J."/>
            <person name="Griggs A."/>
            <person name="Gujja S."/>
            <person name="Hansen M."/>
            <person name="Howarth C."/>
            <person name="Imamovic A."/>
            <person name="Ireland A."/>
            <person name="Larimer J."/>
            <person name="McCowan C."/>
            <person name="Murphy C."/>
            <person name="Pearson M."/>
            <person name="Poon T.W."/>
            <person name="Priest M."/>
            <person name="Roberts A."/>
            <person name="Saif S."/>
            <person name="Shea T."/>
            <person name="Sisk P."/>
            <person name="Sykes S."/>
            <person name="Wortman J."/>
            <person name="Nusbaum C."/>
            <person name="Birren B."/>
        </authorList>
    </citation>
    <scope>NUCLEOTIDE SEQUENCE [LARGE SCALE GENOMIC DNA]</scope>
    <source>
        <strain evidence="4 5">CBS 101466</strain>
    </source>
</reference>
<accession>W2S409</accession>
<name>W2S409_CYPE1</name>
<sequence length="314" mass="33893">MAPSIRRVAVAGINGTLGPAVVRHLIDGGFELTILTRDRTKTLDSWAYKAEPSVVEVDYSSVEKLASAFQGHDAVVSLISRLDADSSNAIADAAANAGVYRLVPSCFGVNHRLLDIQEFPVLAPKVIVEQHVEKLAAEGKITFTGIQTGILFDWALKKGISVNAAGTTTVFNGGDFPLSATLLDDAGKAVAAVLKNPAESENKYFFIQSASITQNKLLHIFKEVRPDLELKRTEVDTKALYDKSMEAYKQGARSPDALRGMLVHASSGPGMGQFKNTDNAAVGIVELTEEQLREVAREAIDEVTKKQDFKPLPV</sequence>
<keyword evidence="2" id="KW-0560">Oxidoreductase</keyword>
<dbReference type="GO" id="GO:0016491">
    <property type="term" value="F:oxidoreductase activity"/>
    <property type="evidence" value="ECO:0007669"/>
    <property type="project" value="UniProtKB-KW"/>
</dbReference>
<dbReference type="RefSeq" id="XP_008714524.1">
    <property type="nucleotide sequence ID" value="XM_008716302.1"/>
</dbReference>
<evidence type="ECO:0000313" key="5">
    <source>
        <dbReference type="Proteomes" id="UP000030752"/>
    </source>
</evidence>
<dbReference type="VEuPathDB" id="FungiDB:HMPREF1541_01946"/>
<dbReference type="Proteomes" id="UP000030752">
    <property type="component" value="Unassembled WGS sequence"/>
</dbReference>
<dbReference type="PANTHER" id="PTHR47706:SF1">
    <property type="entry name" value="CIPA-LIKE, PUTATIVE (AFU_ORTHOLOGUE AFUA_1G12460)-RELATED"/>
    <property type="match status" value="1"/>
</dbReference>
<dbReference type="InterPro" id="IPR051609">
    <property type="entry name" value="NmrA/Isoflavone_reductase-like"/>
</dbReference>
<keyword evidence="5" id="KW-1185">Reference proteome</keyword>
<dbReference type="AlphaFoldDB" id="W2S409"/>
<dbReference type="SUPFAM" id="SSF51735">
    <property type="entry name" value="NAD(P)-binding Rossmann-fold domains"/>
    <property type="match status" value="1"/>
</dbReference>
<dbReference type="PANTHER" id="PTHR47706">
    <property type="entry name" value="NMRA-LIKE FAMILY PROTEIN"/>
    <property type="match status" value="1"/>
</dbReference>
<protein>
    <recommendedName>
        <fullName evidence="3">NmrA-like domain-containing protein</fullName>
    </recommendedName>
</protein>
<keyword evidence="1" id="KW-0521">NADP</keyword>
<evidence type="ECO:0000313" key="4">
    <source>
        <dbReference type="EMBL" id="ETN42788.1"/>
    </source>
</evidence>
<dbReference type="OrthoDB" id="9974981at2759"/>
<dbReference type="EMBL" id="KB822718">
    <property type="protein sequence ID" value="ETN42788.1"/>
    <property type="molecule type" value="Genomic_DNA"/>
</dbReference>
<feature type="domain" description="NmrA-like" evidence="3">
    <location>
        <begin position="7"/>
        <end position="236"/>
    </location>
</feature>
<gene>
    <name evidence="4" type="ORF">HMPREF1541_01946</name>
</gene>
<dbReference type="GeneID" id="19969285"/>
<dbReference type="InterPro" id="IPR008030">
    <property type="entry name" value="NmrA-like"/>
</dbReference>
<evidence type="ECO:0000256" key="2">
    <source>
        <dbReference type="ARBA" id="ARBA00023002"/>
    </source>
</evidence>
<organism evidence="4 5">
    <name type="scientific">Cyphellophora europaea (strain CBS 101466)</name>
    <name type="common">Phialophora europaea</name>
    <dbReference type="NCBI Taxonomy" id="1220924"/>
    <lineage>
        <taxon>Eukaryota</taxon>
        <taxon>Fungi</taxon>
        <taxon>Dikarya</taxon>
        <taxon>Ascomycota</taxon>
        <taxon>Pezizomycotina</taxon>
        <taxon>Eurotiomycetes</taxon>
        <taxon>Chaetothyriomycetidae</taxon>
        <taxon>Chaetothyriales</taxon>
        <taxon>Cyphellophoraceae</taxon>
        <taxon>Cyphellophora</taxon>
    </lineage>
</organism>
<dbReference type="InParanoid" id="W2S409"/>
<dbReference type="InterPro" id="IPR036291">
    <property type="entry name" value="NAD(P)-bd_dom_sf"/>
</dbReference>
<dbReference type="Gene3D" id="3.40.50.720">
    <property type="entry name" value="NAD(P)-binding Rossmann-like Domain"/>
    <property type="match status" value="1"/>
</dbReference>
<proteinExistence type="predicted"/>